<keyword evidence="10" id="KW-0169">Cobalamin biosynthesis</keyword>
<comment type="catalytic activity">
    <reaction evidence="2">
        <text>adenosylcob(III)inamide phosphate + GTP + H(+) = adenosylcob(III)inamide-GDP + diphosphate</text>
        <dbReference type="Rhea" id="RHEA:22712"/>
        <dbReference type="ChEBI" id="CHEBI:15378"/>
        <dbReference type="ChEBI" id="CHEBI:33019"/>
        <dbReference type="ChEBI" id="CHEBI:37565"/>
        <dbReference type="ChEBI" id="CHEBI:58502"/>
        <dbReference type="ChEBI" id="CHEBI:60487"/>
        <dbReference type="EC" id="2.7.7.62"/>
    </reaction>
</comment>
<evidence type="ECO:0000256" key="5">
    <source>
        <dbReference type="ARBA" id="ARBA00004692"/>
    </source>
</evidence>
<sequence length="186" mass="20971">MAVLVTGGARSGKSSFAEKLAMHRCKQGIYIATSHIYDEEMRERVGLHQLQRLHSGFPWETREEPYALRDCLTQLQESGEGAVVLVDCLTLWLTNWLLYYELESHAVQLVSNQIDELVDAVSSYSGQLILVTNEVGDGIVPEYPLGRQFRDLAGRMNQRVAEVCQQVFLVTVGIPIEIKSRAYILD</sequence>
<dbReference type="EC" id="2.7.1.156" evidence="8"/>
<evidence type="ECO:0000256" key="11">
    <source>
        <dbReference type="ARBA" id="ARBA00022679"/>
    </source>
</evidence>
<dbReference type="Pfam" id="PF02283">
    <property type="entry name" value="CobU"/>
    <property type="match status" value="1"/>
</dbReference>
<comment type="pathway">
    <text evidence="5">Cofactor biosynthesis; adenosylcobalamin biosynthesis; adenosylcobalamin from cob(II)yrinate a,c-diamide: step 6/7.</text>
</comment>
<dbReference type="RefSeq" id="WP_236289589.1">
    <property type="nucleotide sequence ID" value="NZ_CAKMMW010000011.1"/>
</dbReference>
<evidence type="ECO:0000256" key="3">
    <source>
        <dbReference type="ARBA" id="ARBA00001522"/>
    </source>
</evidence>
<keyword evidence="19" id="KW-1185">Reference proteome</keyword>
<dbReference type="EMBL" id="CAKMMW010000011">
    <property type="protein sequence ID" value="CAH1212028.1"/>
    <property type="molecule type" value="Genomic_DNA"/>
</dbReference>
<gene>
    <name evidence="18" type="primary">cobP</name>
    <name evidence="18" type="ORF">PAECIP111891_03804</name>
</gene>
<evidence type="ECO:0000313" key="18">
    <source>
        <dbReference type="EMBL" id="CAH1212028.1"/>
    </source>
</evidence>
<evidence type="ECO:0000256" key="2">
    <source>
        <dbReference type="ARBA" id="ARBA00000711"/>
    </source>
</evidence>
<comment type="caution">
    <text evidence="18">The sequence shown here is derived from an EMBL/GenBank/DDBJ whole genome shotgun (WGS) entry which is preliminary data.</text>
</comment>
<evidence type="ECO:0000313" key="19">
    <source>
        <dbReference type="Proteomes" id="UP000838821"/>
    </source>
</evidence>
<dbReference type="InterPro" id="IPR003203">
    <property type="entry name" value="CobU/CobP"/>
</dbReference>
<dbReference type="PIRSF" id="PIRSF006135">
    <property type="entry name" value="CobU"/>
    <property type="match status" value="1"/>
</dbReference>
<protein>
    <recommendedName>
        <fullName evidence="16">Adenosylcobinamide kinase</fullName>
        <ecNumber evidence="8">2.7.1.156</ecNumber>
        <ecNumber evidence="9">2.7.7.62</ecNumber>
    </recommendedName>
    <alternativeName>
        <fullName evidence="17">Adenosylcobinamide-phosphate guanylyltransferase</fullName>
    </alternativeName>
</protein>
<proteinExistence type="inferred from homology"/>
<evidence type="ECO:0000256" key="9">
    <source>
        <dbReference type="ARBA" id="ARBA00012523"/>
    </source>
</evidence>
<dbReference type="InterPro" id="IPR027417">
    <property type="entry name" value="P-loop_NTPase"/>
</dbReference>
<evidence type="ECO:0000256" key="6">
    <source>
        <dbReference type="ARBA" id="ARBA00005159"/>
    </source>
</evidence>
<evidence type="ECO:0000256" key="8">
    <source>
        <dbReference type="ARBA" id="ARBA00012016"/>
    </source>
</evidence>
<dbReference type="PANTHER" id="PTHR34848">
    <property type="match status" value="1"/>
</dbReference>
<keyword evidence="14" id="KW-0067">ATP-binding</keyword>
<dbReference type="NCBIfam" id="NF004469">
    <property type="entry name" value="PRK05800.1"/>
    <property type="match status" value="1"/>
</dbReference>
<evidence type="ECO:0000256" key="13">
    <source>
        <dbReference type="ARBA" id="ARBA00022777"/>
    </source>
</evidence>
<reference evidence="18" key="1">
    <citation type="submission" date="2022-01" db="EMBL/GenBank/DDBJ databases">
        <authorList>
            <person name="Criscuolo A."/>
        </authorList>
    </citation>
    <scope>NUCLEOTIDE SEQUENCE</scope>
    <source>
        <strain evidence="18">CIP111891</strain>
    </source>
</reference>
<dbReference type="EC" id="2.7.7.62" evidence="9"/>
<name>A0ABN8GLF6_9BACL</name>
<evidence type="ECO:0000256" key="1">
    <source>
        <dbReference type="ARBA" id="ARBA00000312"/>
    </source>
</evidence>
<dbReference type="GO" id="GO:0043752">
    <property type="term" value="F:adenosylcobinamide kinase activity"/>
    <property type="evidence" value="ECO:0007669"/>
    <property type="project" value="UniProtKB-EC"/>
</dbReference>
<dbReference type="CDD" id="cd00544">
    <property type="entry name" value="CobU"/>
    <property type="match status" value="1"/>
</dbReference>
<evidence type="ECO:0000256" key="4">
    <source>
        <dbReference type="ARBA" id="ARBA00003889"/>
    </source>
</evidence>
<evidence type="ECO:0000256" key="15">
    <source>
        <dbReference type="ARBA" id="ARBA00023134"/>
    </source>
</evidence>
<comment type="catalytic activity">
    <reaction evidence="3">
        <text>adenosylcob(III)inamide + GTP = adenosylcob(III)inamide phosphate + GDP + H(+)</text>
        <dbReference type="Rhea" id="RHEA:15765"/>
        <dbReference type="ChEBI" id="CHEBI:2480"/>
        <dbReference type="ChEBI" id="CHEBI:15378"/>
        <dbReference type="ChEBI" id="CHEBI:37565"/>
        <dbReference type="ChEBI" id="CHEBI:58189"/>
        <dbReference type="ChEBI" id="CHEBI:58502"/>
        <dbReference type="EC" id="2.7.1.156"/>
    </reaction>
</comment>
<comment type="catalytic activity">
    <reaction evidence="1">
        <text>adenosylcob(III)inamide + ATP = adenosylcob(III)inamide phosphate + ADP + H(+)</text>
        <dbReference type="Rhea" id="RHEA:15769"/>
        <dbReference type="ChEBI" id="CHEBI:2480"/>
        <dbReference type="ChEBI" id="CHEBI:15378"/>
        <dbReference type="ChEBI" id="CHEBI:30616"/>
        <dbReference type="ChEBI" id="CHEBI:58502"/>
        <dbReference type="ChEBI" id="CHEBI:456216"/>
        <dbReference type="EC" id="2.7.1.156"/>
    </reaction>
</comment>
<evidence type="ECO:0000256" key="10">
    <source>
        <dbReference type="ARBA" id="ARBA00022573"/>
    </source>
</evidence>
<dbReference type="SUPFAM" id="SSF52540">
    <property type="entry name" value="P-loop containing nucleoside triphosphate hydrolases"/>
    <property type="match status" value="1"/>
</dbReference>
<organism evidence="18 19">
    <name type="scientific">Paenibacillus allorhizoplanae</name>
    <dbReference type="NCBI Taxonomy" id="2905648"/>
    <lineage>
        <taxon>Bacteria</taxon>
        <taxon>Bacillati</taxon>
        <taxon>Bacillota</taxon>
        <taxon>Bacilli</taxon>
        <taxon>Bacillales</taxon>
        <taxon>Paenibacillaceae</taxon>
        <taxon>Paenibacillus</taxon>
    </lineage>
</organism>
<evidence type="ECO:0000256" key="7">
    <source>
        <dbReference type="ARBA" id="ARBA00007490"/>
    </source>
</evidence>
<keyword evidence="12" id="KW-0547">Nucleotide-binding</keyword>
<evidence type="ECO:0000256" key="17">
    <source>
        <dbReference type="ARBA" id="ARBA00030571"/>
    </source>
</evidence>
<dbReference type="PANTHER" id="PTHR34848:SF1">
    <property type="entry name" value="BIFUNCTIONAL ADENOSYLCOBALAMIN BIOSYNTHESIS PROTEIN COBU"/>
    <property type="match status" value="1"/>
</dbReference>
<keyword evidence="15" id="KW-0342">GTP-binding</keyword>
<keyword evidence="11 18" id="KW-0808">Transferase</keyword>
<keyword evidence="13" id="KW-0418">Kinase</keyword>
<dbReference type="Proteomes" id="UP000838821">
    <property type="component" value="Unassembled WGS sequence"/>
</dbReference>
<evidence type="ECO:0000256" key="14">
    <source>
        <dbReference type="ARBA" id="ARBA00022840"/>
    </source>
</evidence>
<evidence type="ECO:0000256" key="12">
    <source>
        <dbReference type="ARBA" id="ARBA00022741"/>
    </source>
</evidence>
<comment type="pathway">
    <text evidence="6">Cofactor biosynthesis; adenosylcobalamin biosynthesis; adenosylcobalamin from cob(II)yrinate a,c-diamide: step 5/7.</text>
</comment>
<evidence type="ECO:0000256" key="16">
    <source>
        <dbReference type="ARBA" id="ARBA00029570"/>
    </source>
</evidence>
<comment type="function">
    <text evidence="4">Catalyzes ATP-dependent phosphorylation of adenosylcobinamide and addition of GMP to adenosylcobinamide phosphate.</text>
</comment>
<accession>A0ABN8GLF6</accession>
<comment type="similarity">
    <text evidence="7">Belongs to the CobU/CobP family.</text>
</comment>
<dbReference type="Gene3D" id="3.40.50.300">
    <property type="entry name" value="P-loop containing nucleotide triphosphate hydrolases"/>
    <property type="match status" value="1"/>
</dbReference>